<organism evidence="7 8">
    <name type="scientific">Tribolium castaneum</name>
    <name type="common">Red flour beetle</name>
    <dbReference type="NCBI Taxonomy" id="7070"/>
    <lineage>
        <taxon>Eukaryota</taxon>
        <taxon>Metazoa</taxon>
        <taxon>Ecdysozoa</taxon>
        <taxon>Arthropoda</taxon>
        <taxon>Hexapoda</taxon>
        <taxon>Insecta</taxon>
        <taxon>Pterygota</taxon>
        <taxon>Neoptera</taxon>
        <taxon>Endopterygota</taxon>
        <taxon>Coleoptera</taxon>
        <taxon>Polyphaga</taxon>
        <taxon>Cucujiformia</taxon>
        <taxon>Tenebrionidae</taxon>
        <taxon>Tenebrionidae incertae sedis</taxon>
        <taxon>Tribolium</taxon>
    </lineage>
</organism>
<feature type="domain" description="Calcineurin-like phosphoesterase" evidence="6">
    <location>
        <begin position="52"/>
        <end position="242"/>
    </location>
</feature>
<feature type="transmembrane region" description="Helical" evidence="5">
    <location>
        <begin position="12"/>
        <end position="34"/>
    </location>
</feature>
<dbReference type="PANTHER" id="PTHR13315:SF4">
    <property type="entry name" value="METALLOPHOSPHOESTERASE, ISOFORM E"/>
    <property type="match status" value="1"/>
</dbReference>
<dbReference type="GO" id="GO:0016020">
    <property type="term" value="C:membrane"/>
    <property type="evidence" value="ECO:0007669"/>
    <property type="project" value="UniProtKB-SubCell"/>
</dbReference>
<gene>
    <name evidence="7" type="primary">AUGUSTUS-3.0.2_03487</name>
    <name evidence="7" type="ORF">TcasGA2_TC003487</name>
</gene>
<evidence type="ECO:0000256" key="5">
    <source>
        <dbReference type="SAM" id="Phobius"/>
    </source>
</evidence>
<evidence type="ECO:0000256" key="1">
    <source>
        <dbReference type="ARBA" id="ARBA00004141"/>
    </source>
</evidence>
<dbReference type="HOGENOM" id="CLU_069901_0_0_1"/>
<dbReference type="AlphaFoldDB" id="D6WH01"/>
<keyword evidence="4 5" id="KW-0472">Membrane</keyword>
<evidence type="ECO:0000313" key="7">
    <source>
        <dbReference type="EMBL" id="EFA00612.2"/>
    </source>
</evidence>
<evidence type="ECO:0000256" key="2">
    <source>
        <dbReference type="ARBA" id="ARBA00022692"/>
    </source>
</evidence>
<dbReference type="OMA" id="MDVGDIH"/>
<keyword evidence="8" id="KW-1185">Reference proteome</keyword>
<evidence type="ECO:0000256" key="3">
    <source>
        <dbReference type="ARBA" id="ARBA00022989"/>
    </source>
</evidence>
<name>D6WH01_TRICA</name>
<keyword evidence="2 5" id="KW-0812">Transmembrane</keyword>
<comment type="subcellular location">
    <subcellularLocation>
        <location evidence="1">Membrane</location>
        <topology evidence="1">Multi-pass membrane protein</topology>
    </subcellularLocation>
</comment>
<dbReference type="GO" id="GO:0006506">
    <property type="term" value="P:GPI anchor biosynthetic process"/>
    <property type="evidence" value="ECO:0000318"/>
    <property type="project" value="GO_Central"/>
</dbReference>
<reference evidence="7 8" key="1">
    <citation type="journal article" date="2008" name="Nature">
        <title>The genome of the model beetle and pest Tribolium castaneum.</title>
        <authorList>
            <consortium name="Tribolium Genome Sequencing Consortium"/>
            <person name="Richards S."/>
            <person name="Gibbs R.A."/>
            <person name="Weinstock G.M."/>
            <person name="Brown S.J."/>
            <person name="Denell R."/>
            <person name="Beeman R.W."/>
            <person name="Gibbs R."/>
            <person name="Beeman R.W."/>
            <person name="Brown S.J."/>
            <person name="Bucher G."/>
            <person name="Friedrich M."/>
            <person name="Grimmelikhuijzen C.J."/>
            <person name="Klingler M."/>
            <person name="Lorenzen M."/>
            <person name="Richards S."/>
            <person name="Roth S."/>
            <person name="Schroder R."/>
            <person name="Tautz D."/>
            <person name="Zdobnov E.M."/>
            <person name="Muzny D."/>
            <person name="Gibbs R.A."/>
            <person name="Weinstock G.M."/>
            <person name="Attaway T."/>
            <person name="Bell S."/>
            <person name="Buhay C.J."/>
            <person name="Chandrabose M.N."/>
            <person name="Chavez D."/>
            <person name="Clerk-Blankenburg K.P."/>
            <person name="Cree A."/>
            <person name="Dao M."/>
            <person name="Davis C."/>
            <person name="Chacko J."/>
            <person name="Dinh H."/>
            <person name="Dugan-Rocha S."/>
            <person name="Fowler G."/>
            <person name="Garner T.T."/>
            <person name="Garnes J."/>
            <person name="Gnirke A."/>
            <person name="Hawes A."/>
            <person name="Hernandez J."/>
            <person name="Hines S."/>
            <person name="Holder M."/>
            <person name="Hume J."/>
            <person name="Jhangiani S.N."/>
            <person name="Joshi V."/>
            <person name="Khan Z.M."/>
            <person name="Jackson L."/>
            <person name="Kovar C."/>
            <person name="Kowis A."/>
            <person name="Lee S."/>
            <person name="Lewis L.R."/>
            <person name="Margolis J."/>
            <person name="Morgan M."/>
            <person name="Nazareth L.V."/>
            <person name="Nguyen N."/>
            <person name="Okwuonu G."/>
            <person name="Parker D."/>
            <person name="Richards S."/>
            <person name="Ruiz S.J."/>
            <person name="Santibanez J."/>
            <person name="Savard J."/>
            <person name="Scherer S.E."/>
            <person name="Schneider B."/>
            <person name="Sodergren E."/>
            <person name="Tautz D."/>
            <person name="Vattahil S."/>
            <person name="Villasana D."/>
            <person name="White C.S."/>
            <person name="Wright R."/>
            <person name="Park Y."/>
            <person name="Beeman R.W."/>
            <person name="Lord J."/>
            <person name="Oppert B."/>
            <person name="Lorenzen M."/>
            <person name="Brown S."/>
            <person name="Wang L."/>
            <person name="Savard J."/>
            <person name="Tautz D."/>
            <person name="Richards S."/>
            <person name="Weinstock G."/>
            <person name="Gibbs R.A."/>
            <person name="Liu Y."/>
            <person name="Worley K."/>
            <person name="Weinstock G."/>
            <person name="Elsik C.G."/>
            <person name="Reese J.T."/>
            <person name="Elhaik E."/>
            <person name="Landan G."/>
            <person name="Graur D."/>
            <person name="Arensburger P."/>
            <person name="Atkinson P."/>
            <person name="Beeman R.W."/>
            <person name="Beidler J."/>
            <person name="Brown S.J."/>
            <person name="Demuth J.P."/>
            <person name="Drury D.W."/>
            <person name="Du Y.Z."/>
            <person name="Fujiwara H."/>
            <person name="Lorenzen M."/>
            <person name="Maselli V."/>
            <person name="Osanai M."/>
            <person name="Park Y."/>
            <person name="Robertson H.M."/>
            <person name="Tu Z."/>
            <person name="Wang J.J."/>
            <person name="Wang S."/>
            <person name="Richards S."/>
            <person name="Song H."/>
            <person name="Zhang L."/>
            <person name="Sodergren E."/>
            <person name="Werner D."/>
            <person name="Stanke M."/>
            <person name="Morgenstern B."/>
            <person name="Solovyev V."/>
            <person name="Kosarev P."/>
            <person name="Brown G."/>
            <person name="Chen H.C."/>
            <person name="Ermolaeva O."/>
            <person name="Hlavina W."/>
            <person name="Kapustin Y."/>
            <person name="Kiryutin B."/>
            <person name="Kitts P."/>
            <person name="Maglott D."/>
            <person name="Pruitt K."/>
            <person name="Sapojnikov V."/>
            <person name="Souvorov A."/>
            <person name="Mackey A.J."/>
            <person name="Waterhouse R.M."/>
            <person name="Wyder S."/>
            <person name="Zdobnov E.M."/>
            <person name="Zdobnov E.M."/>
            <person name="Wyder S."/>
            <person name="Kriventseva E.V."/>
            <person name="Kadowaki T."/>
            <person name="Bork P."/>
            <person name="Aranda M."/>
            <person name="Bao R."/>
            <person name="Beermann A."/>
            <person name="Berns N."/>
            <person name="Bolognesi R."/>
            <person name="Bonneton F."/>
            <person name="Bopp D."/>
            <person name="Brown S.J."/>
            <person name="Bucher G."/>
            <person name="Butts T."/>
            <person name="Chaumot A."/>
            <person name="Denell R.E."/>
            <person name="Ferrier D.E."/>
            <person name="Friedrich M."/>
            <person name="Gordon C.M."/>
            <person name="Jindra M."/>
            <person name="Klingler M."/>
            <person name="Lan Q."/>
            <person name="Lattorff H.M."/>
            <person name="Laudet V."/>
            <person name="von Levetsow C."/>
            <person name="Liu Z."/>
            <person name="Lutz R."/>
            <person name="Lynch J.A."/>
            <person name="da Fonseca R.N."/>
            <person name="Posnien N."/>
            <person name="Reuter R."/>
            <person name="Roth S."/>
            <person name="Savard J."/>
            <person name="Schinko J.B."/>
            <person name="Schmitt C."/>
            <person name="Schoppmeier M."/>
            <person name="Schroder R."/>
            <person name="Shippy T.D."/>
            <person name="Simonnet F."/>
            <person name="Marques-Souza H."/>
            <person name="Tautz D."/>
            <person name="Tomoyasu Y."/>
            <person name="Trauner J."/>
            <person name="Van der Zee M."/>
            <person name="Vervoort M."/>
            <person name="Wittkopp N."/>
            <person name="Wimmer E.A."/>
            <person name="Yang X."/>
            <person name="Jones A.K."/>
            <person name="Sattelle D.B."/>
            <person name="Ebert P.R."/>
            <person name="Nelson D."/>
            <person name="Scott J.G."/>
            <person name="Beeman R.W."/>
            <person name="Muthukrishnan S."/>
            <person name="Kramer K.J."/>
            <person name="Arakane Y."/>
            <person name="Beeman R.W."/>
            <person name="Zhu Q."/>
            <person name="Hogenkamp D."/>
            <person name="Dixit R."/>
            <person name="Oppert B."/>
            <person name="Jiang H."/>
            <person name="Zou Z."/>
            <person name="Marshall J."/>
            <person name="Elpidina E."/>
            <person name="Vinokurov K."/>
            <person name="Oppert C."/>
            <person name="Zou Z."/>
            <person name="Evans J."/>
            <person name="Lu Z."/>
            <person name="Zhao P."/>
            <person name="Sumathipala N."/>
            <person name="Altincicek B."/>
            <person name="Vilcinskas A."/>
            <person name="Williams M."/>
            <person name="Hultmark D."/>
            <person name="Hetru C."/>
            <person name="Jiang H."/>
            <person name="Grimmelikhuijzen C.J."/>
            <person name="Hauser F."/>
            <person name="Cazzamali G."/>
            <person name="Williamson M."/>
            <person name="Park Y."/>
            <person name="Li B."/>
            <person name="Tanaka Y."/>
            <person name="Predel R."/>
            <person name="Neupert S."/>
            <person name="Schachtner J."/>
            <person name="Verleyen P."/>
            <person name="Raible F."/>
            <person name="Bork P."/>
            <person name="Friedrich M."/>
            <person name="Walden K.K."/>
            <person name="Robertson H.M."/>
            <person name="Angeli S."/>
            <person name="Foret S."/>
            <person name="Bucher G."/>
            <person name="Schuetz S."/>
            <person name="Maleszka R."/>
            <person name="Wimmer E.A."/>
            <person name="Beeman R.W."/>
            <person name="Lorenzen M."/>
            <person name="Tomoyasu Y."/>
            <person name="Miller S.C."/>
            <person name="Grossmann D."/>
            <person name="Bucher G."/>
        </authorList>
    </citation>
    <scope>NUCLEOTIDE SEQUENCE [LARGE SCALE GENOMIC DNA]</scope>
    <source>
        <strain evidence="7 8">Georgia GA2</strain>
    </source>
</reference>
<accession>D6WH01</accession>
<dbReference type="eggNOG" id="KOG3662">
    <property type="taxonomic scope" value="Eukaryota"/>
</dbReference>
<keyword evidence="3 5" id="KW-1133">Transmembrane helix</keyword>
<dbReference type="GO" id="GO:0005783">
    <property type="term" value="C:endoplasmic reticulum"/>
    <property type="evidence" value="ECO:0000318"/>
    <property type="project" value="GO_Central"/>
</dbReference>
<evidence type="ECO:0000313" key="8">
    <source>
        <dbReference type="Proteomes" id="UP000007266"/>
    </source>
</evidence>
<reference evidence="7 8" key="2">
    <citation type="journal article" date="2010" name="Nucleic Acids Res.">
        <title>BeetleBase in 2010: revisions to provide comprehensive genomic information for Tribolium castaneum.</title>
        <authorList>
            <person name="Kim H.S."/>
            <person name="Murphy T."/>
            <person name="Xia J."/>
            <person name="Caragea D."/>
            <person name="Park Y."/>
            <person name="Beeman R.W."/>
            <person name="Lorenzen M.D."/>
            <person name="Butcher S."/>
            <person name="Manak J.R."/>
            <person name="Brown S.J."/>
        </authorList>
    </citation>
    <scope>GENOME REANNOTATION</scope>
    <source>
        <strain evidence="7 8">Georgia GA2</strain>
    </source>
</reference>
<evidence type="ECO:0000259" key="6">
    <source>
        <dbReference type="Pfam" id="PF00149"/>
    </source>
</evidence>
<dbReference type="InterPro" id="IPR004843">
    <property type="entry name" value="Calcineurin-like_PHP"/>
</dbReference>
<dbReference type="SUPFAM" id="SSF56300">
    <property type="entry name" value="Metallo-dependent phosphatases"/>
    <property type="match status" value="1"/>
</dbReference>
<sequence>MKLYGRCSRRRFLSFWLVVTLVYVFYVEYCVYMWNSTTWHKLNCENERDCTKILLVADPQIIGQRKEIIHFLTPFAILDSDLYLKNTYYWAFRFAQPDIVIFLGDLMDEGSIAKNAEFYSYVRRVFNIFNEHAPPTVKHIWLPGDNDIGGEEFDRVTEEKFKRFHRAFAQPELINHKNITFFKINRFIQSIPVIKEKRDFYDTSKIFVGLSHVPLMFIPSLFVEKVFNKVLPQVLFTAHEHKSMIVSTDALLRQDRQIVPVTPDNNKVYEFTLGNTDMYEFIIPTCSYRMGTDKIGYGFAVLEKNELRYTVLWSPSRFRQLYNYALKISEKVFLNLMSTCQVFYIQSCNNFASSEASCFNIYSKKKAT</sequence>
<protein>
    <recommendedName>
        <fullName evidence="6">Calcineurin-like phosphoesterase domain-containing protein</fullName>
    </recommendedName>
</protein>
<dbReference type="PANTHER" id="PTHR13315">
    <property type="entry name" value="METALLO PHOSPHOESTERASE RELATED"/>
    <property type="match status" value="1"/>
</dbReference>
<dbReference type="InterPro" id="IPR033308">
    <property type="entry name" value="PGAP5/Cdc1/Ted1"/>
</dbReference>
<dbReference type="EMBL" id="KQ971321">
    <property type="protein sequence ID" value="EFA00612.2"/>
    <property type="molecule type" value="Genomic_DNA"/>
</dbReference>
<dbReference type="STRING" id="7070.D6WH01"/>
<dbReference type="Proteomes" id="UP000007266">
    <property type="component" value="Linkage group 3"/>
</dbReference>
<dbReference type="FunCoup" id="D6WH01">
    <property type="interactions" value="84"/>
</dbReference>
<dbReference type="Pfam" id="PF00149">
    <property type="entry name" value="Metallophos"/>
    <property type="match status" value="1"/>
</dbReference>
<dbReference type="GO" id="GO:0016787">
    <property type="term" value="F:hydrolase activity"/>
    <property type="evidence" value="ECO:0007669"/>
    <property type="project" value="InterPro"/>
</dbReference>
<dbReference type="InParanoid" id="D6WH01"/>
<proteinExistence type="predicted"/>
<dbReference type="InterPro" id="IPR029052">
    <property type="entry name" value="Metallo-depent_PP-like"/>
</dbReference>
<evidence type="ECO:0000256" key="4">
    <source>
        <dbReference type="ARBA" id="ARBA00023136"/>
    </source>
</evidence>